<evidence type="ECO:0000256" key="1">
    <source>
        <dbReference type="ARBA" id="ARBA00006484"/>
    </source>
</evidence>
<evidence type="ECO:0000313" key="4">
    <source>
        <dbReference type="Proteomes" id="UP000039865"/>
    </source>
</evidence>
<comment type="similarity">
    <text evidence="1">Belongs to the short-chain dehydrogenases/reductases (SDR) family.</text>
</comment>
<keyword evidence="2" id="KW-0560">Oxidoreductase</keyword>
<dbReference type="OrthoDB" id="418498at2759"/>
<dbReference type="SUPFAM" id="SSF51735">
    <property type="entry name" value="NAD(P)-binding Rossmann-fold domains"/>
    <property type="match status" value="1"/>
</dbReference>
<name>A0A078AW04_STYLE</name>
<keyword evidence="4" id="KW-1185">Reference proteome</keyword>
<dbReference type="InterPro" id="IPR002347">
    <property type="entry name" value="SDR_fam"/>
</dbReference>
<evidence type="ECO:0000256" key="2">
    <source>
        <dbReference type="ARBA" id="ARBA00023002"/>
    </source>
</evidence>
<gene>
    <name evidence="3" type="primary">Contig7613.g8114</name>
    <name evidence="3" type="ORF">STYLEM_15448</name>
</gene>
<dbReference type="Pfam" id="PF00106">
    <property type="entry name" value="adh_short"/>
    <property type="match status" value="1"/>
</dbReference>
<reference evidence="3 4" key="1">
    <citation type="submission" date="2014-06" db="EMBL/GenBank/DDBJ databases">
        <authorList>
            <person name="Swart Estienne"/>
        </authorList>
    </citation>
    <scope>NUCLEOTIDE SEQUENCE [LARGE SCALE GENOMIC DNA]</scope>
    <source>
        <strain evidence="3 4">130c</strain>
    </source>
</reference>
<dbReference type="PANTHER" id="PTHR43899:SF13">
    <property type="entry name" value="RH59310P"/>
    <property type="match status" value="1"/>
</dbReference>
<dbReference type="PANTHER" id="PTHR43899">
    <property type="entry name" value="RH59310P"/>
    <property type="match status" value="1"/>
</dbReference>
<dbReference type="InterPro" id="IPR051019">
    <property type="entry name" value="VLCFA-Steroid_DH"/>
</dbReference>
<dbReference type="AlphaFoldDB" id="A0A078AW04"/>
<dbReference type="InterPro" id="IPR036291">
    <property type="entry name" value="NAD(P)-bd_dom_sf"/>
</dbReference>
<dbReference type="Proteomes" id="UP000039865">
    <property type="component" value="Unassembled WGS sequence"/>
</dbReference>
<dbReference type="InParanoid" id="A0A078AW04"/>
<dbReference type="Gene3D" id="3.40.50.720">
    <property type="entry name" value="NAD(P)-binding Rossmann-like Domain"/>
    <property type="match status" value="1"/>
</dbReference>
<dbReference type="EMBL" id="CCKQ01014572">
    <property type="protein sequence ID" value="CDW86354.1"/>
    <property type="molecule type" value="Genomic_DNA"/>
</dbReference>
<protein>
    <submittedName>
        <fullName evidence="3">Steroid dehydrogenase</fullName>
    </submittedName>
</protein>
<organism evidence="3 4">
    <name type="scientific">Stylonychia lemnae</name>
    <name type="common">Ciliate</name>
    <dbReference type="NCBI Taxonomy" id="5949"/>
    <lineage>
        <taxon>Eukaryota</taxon>
        <taxon>Sar</taxon>
        <taxon>Alveolata</taxon>
        <taxon>Ciliophora</taxon>
        <taxon>Intramacronucleata</taxon>
        <taxon>Spirotrichea</taxon>
        <taxon>Stichotrichia</taxon>
        <taxon>Sporadotrichida</taxon>
        <taxon>Oxytrichidae</taxon>
        <taxon>Stylonychinae</taxon>
        <taxon>Stylonychia</taxon>
    </lineage>
</organism>
<dbReference type="GO" id="GO:0016491">
    <property type="term" value="F:oxidoreductase activity"/>
    <property type="evidence" value="ECO:0007669"/>
    <property type="project" value="UniProtKB-KW"/>
</dbReference>
<evidence type="ECO:0000313" key="3">
    <source>
        <dbReference type="EMBL" id="CDW86354.1"/>
    </source>
</evidence>
<proteinExistence type="inferred from homology"/>
<accession>A0A078AW04</accession>
<sequence length="270" mass="30664">MGKRASDGIGLAYCKLLAKQGFNILMISRSDEKLKTVQKEVQAQNQDVIVSYEVQDLGKLSTYKEYVDRFQKVFQSIDVGILINNAGIGFTGSYLQMTYEEAEAVFALNNFHATYLCKMLMSTQTSRNERTGIIAVASLMAYYHFPWHIYYSCTKRFIEYLYQGVNFEAQADIRTKGKFDVQCYLPGFVATKLSRKEVGFTIPDTITAAEGALKDLGRREISYGVIDHHILGWLIKFLVKTIPESIIGFILMKEGEATHKKLRSKGYSFI</sequence>